<dbReference type="RefSeq" id="WP_053215289.1">
    <property type="nucleotide sequence ID" value="NZ_CPYD01000023.1"/>
</dbReference>
<comment type="caution">
    <text evidence="2">The sequence shown here is derived from an EMBL/GenBank/DDBJ whole genome shotgun (WGS) entry which is preliminary data.</text>
</comment>
<feature type="coiled-coil region" evidence="1">
    <location>
        <begin position="55"/>
        <end position="110"/>
    </location>
</feature>
<feature type="coiled-coil region" evidence="1">
    <location>
        <begin position="137"/>
        <end position="164"/>
    </location>
</feature>
<dbReference type="Proteomes" id="UP000040578">
    <property type="component" value="Unassembled WGS sequence"/>
</dbReference>
<sequence>MDKHIEELSKPVAWTDAEELQDIERGYSGYLFKINPDDRNIDPRRQIMLYSQEYVDSLLAKLEAAEKDRDELKELNRHFDLSIRKAEGVNEVLRSKLEATEKERDDMLNQEFQQRLANAEHQLYMKDLAIYNIKASRKAQFRKRKALETENAELEERAEAAEARILVPVTADTITEIMQEEWNEWCSDTGCFPGDFEWKGGNGTLSYEASRWSNRVADRIVKLHSASNPVEGGE</sequence>
<keyword evidence="3" id="KW-1185">Reference proteome</keyword>
<reference evidence="2 3" key="1">
    <citation type="submission" date="2015-03" db="EMBL/GenBank/DDBJ databases">
        <authorList>
            <consortium name="Pathogen Informatics"/>
            <person name="Murphy D."/>
        </authorList>
    </citation>
    <scope>NUCLEOTIDE SEQUENCE [LARGE SCALE GENOMIC DNA]</scope>
    <source>
        <strain evidence="3">type strain: CIP110231</strain>
    </source>
</reference>
<name>A0ABP1YJS3_9GAMM</name>
<accession>A0ABP1YJS3</accession>
<evidence type="ECO:0000256" key="1">
    <source>
        <dbReference type="SAM" id="Coils"/>
    </source>
</evidence>
<evidence type="ECO:0008006" key="4">
    <source>
        <dbReference type="Google" id="ProtNLM"/>
    </source>
</evidence>
<evidence type="ECO:0000313" key="3">
    <source>
        <dbReference type="Proteomes" id="UP000040578"/>
    </source>
</evidence>
<gene>
    <name evidence="2" type="ORF">ERS137967_03724</name>
</gene>
<dbReference type="EMBL" id="CPYD01000023">
    <property type="protein sequence ID" value="CNF28010.1"/>
    <property type="molecule type" value="Genomic_DNA"/>
</dbReference>
<proteinExistence type="predicted"/>
<keyword evidence="1" id="KW-0175">Coiled coil</keyword>
<evidence type="ECO:0000313" key="2">
    <source>
        <dbReference type="EMBL" id="CNF28010.1"/>
    </source>
</evidence>
<organism evidence="2 3">
    <name type="scientific">Yersinia nurmii</name>
    <dbReference type="NCBI Taxonomy" id="685706"/>
    <lineage>
        <taxon>Bacteria</taxon>
        <taxon>Pseudomonadati</taxon>
        <taxon>Pseudomonadota</taxon>
        <taxon>Gammaproteobacteria</taxon>
        <taxon>Enterobacterales</taxon>
        <taxon>Yersiniaceae</taxon>
        <taxon>Yersinia</taxon>
    </lineage>
</organism>
<protein>
    <recommendedName>
        <fullName evidence="4">Ead/Ea22-like family protein</fullName>
    </recommendedName>
</protein>